<dbReference type="InterPro" id="IPR039801">
    <property type="entry name" value="EPS8-like"/>
</dbReference>
<dbReference type="Gene3D" id="1.10.150.50">
    <property type="entry name" value="Transcription Factor, Ets-1"/>
    <property type="match status" value="1"/>
</dbReference>
<keyword evidence="6" id="KW-1185">Reference proteome</keyword>
<dbReference type="Pfam" id="PF00018">
    <property type="entry name" value="SH3_1"/>
    <property type="match status" value="1"/>
</dbReference>
<feature type="compositionally biased region" description="Polar residues" evidence="4">
    <location>
        <begin position="580"/>
        <end position="590"/>
    </location>
</feature>
<dbReference type="InterPro" id="IPR055093">
    <property type="entry name" value="EPS8_2nd"/>
</dbReference>
<feature type="compositionally biased region" description="Basic residues" evidence="4">
    <location>
        <begin position="789"/>
        <end position="799"/>
    </location>
</feature>
<protein>
    <submittedName>
        <fullName evidence="7">SH3 domain-containing protein</fullName>
    </submittedName>
</protein>
<proteinExistence type="inferred from homology"/>
<feature type="region of interest" description="Disordered" evidence="4">
    <location>
        <begin position="787"/>
        <end position="808"/>
    </location>
</feature>
<feature type="region of interest" description="Disordered" evidence="4">
    <location>
        <begin position="1"/>
        <end position="20"/>
    </location>
</feature>
<keyword evidence="2 3" id="KW-0728">SH3 domain</keyword>
<dbReference type="Pfam" id="PF08416">
    <property type="entry name" value="PTB"/>
    <property type="match status" value="1"/>
</dbReference>
<evidence type="ECO:0000259" key="5">
    <source>
        <dbReference type="PROSITE" id="PS50002"/>
    </source>
</evidence>
<dbReference type="InterPro" id="IPR041418">
    <property type="entry name" value="SAM_3"/>
</dbReference>
<dbReference type="PANTHER" id="PTHR12287">
    <property type="entry name" value="EPIDERMAL GROWTH FACTOR RECEPTOR KINASE SUBSTRATE EPS8-RELATED PROTEIN"/>
    <property type="match status" value="1"/>
</dbReference>
<dbReference type="InterPro" id="IPR006020">
    <property type="entry name" value="PTB/PI_dom"/>
</dbReference>
<organism evidence="6 7">
    <name type="scientific">Steinernema glaseri</name>
    <dbReference type="NCBI Taxonomy" id="37863"/>
    <lineage>
        <taxon>Eukaryota</taxon>
        <taxon>Metazoa</taxon>
        <taxon>Ecdysozoa</taxon>
        <taxon>Nematoda</taxon>
        <taxon>Chromadorea</taxon>
        <taxon>Rhabditida</taxon>
        <taxon>Tylenchina</taxon>
        <taxon>Panagrolaimomorpha</taxon>
        <taxon>Strongyloidoidea</taxon>
        <taxon>Steinernematidae</taxon>
        <taxon>Steinernema</taxon>
    </lineage>
</organism>
<dbReference type="Pfam" id="PF22975">
    <property type="entry name" value="EPS8_2nd"/>
    <property type="match status" value="1"/>
</dbReference>
<dbReference type="PROSITE" id="PS50002">
    <property type="entry name" value="SH3"/>
    <property type="match status" value="1"/>
</dbReference>
<feature type="region of interest" description="Disordered" evidence="4">
    <location>
        <begin position="890"/>
        <end position="920"/>
    </location>
</feature>
<dbReference type="GO" id="GO:0005886">
    <property type="term" value="C:plasma membrane"/>
    <property type="evidence" value="ECO:0007669"/>
    <property type="project" value="TreeGrafter"/>
</dbReference>
<dbReference type="PANTHER" id="PTHR12287:SF23">
    <property type="entry name" value="AROUSER, ISOFORM A-RELATED"/>
    <property type="match status" value="1"/>
</dbReference>
<evidence type="ECO:0000256" key="2">
    <source>
        <dbReference type="ARBA" id="ARBA00022443"/>
    </source>
</evidence>
<feature type="region of interest" description="Disordered" evidence="4">
    <location>
        <begin position="492"/>
        <end position="530"/>
    </location>
</feature>
<dbReference type="InterPro" id="IPR001452">
    <property type="entry name" value="SH3_domain"/>
</dbReference>
<dbReference type="AlphaFoldDB" id="A0A1I7YV53"/>
<dbReference type="Proteomes" id="UP000095287">
    <property type="component" value="Unplaced"/>
</dbReference>
<dbReference type="InterPro" id="IPR013761">
    <property type="entry name" value="SAM/pointed_sf"/>
</dbReference>
<feature type="compositionally biased region" description="Low complexity" evidence="4">
    <location>
        <begin position="518"/>
        <end position="530"/>
    </location>
</feature>
<feature type="compositionally biased region" description="Low complexity" evidence="4">
    <location>
        <begin position="38"/>
        <end position="65"/>
    </location>
</feature>
<dbReference type="FunFam" id="2.30.29.30:FF:000289">
    <property type="entry name" value="Epidermal growth factor receptor kinase substrate 8"/>
    <property type="match status" value="1"/>
</dbReference>
<sequence>MSGVRHAARQHSVPYEGSSNWRYPSGSGGGYYYSSRAGAGAGNSATPSPSSNVSYRSSSHHAASSIGPQGMDSSNTMASHRRAARADHQEAPTYHVEHLATFAVGREFGLQYPQDGVRKLKQMEKNSAIWAQPMLLRLKPQMISVEDDNGDPVEQFPMDLVRDPTAHISDDPQDVYNNILLFVVREDHRGAHRQPPNPTEMHIFQCLRVSAREVVEDIEHYVHGEYTKVRPGRRDYSERAASHFSNGPQYYAPAAAQQPMNGFHQQRGSYDVASAAPAPVPAPAQFRDNASASSDTSEYFERDVNTLNRCFDDIERFVARIQSAAIAQRELEAQAHRFRTQHRNKQKQQQQEMQHGILQLRAQLPQSTEFHEILQKFKLSFNLLAKLKNHIHEPNAPELLHFLFTPLTVILDACHWGLGRNIADQVVSPLITLEARELMQNCLNSKESDVWMSLGNAWRIPPEDWIGPLPPPYRPVFVDGFAPYGNPNVNEIPMMKQGAGRRHPSRTDSEPPPLNAYAPQAPQRAARSQSLQPSMFELDRILHEEQHKLQMEKDRIREQERMLHEERARLEEEKNRLMASRQTYSSTPHLPSSDRPARYTDPVSPVSQQQQQVDSPRAQSYLDRLRERRAKVVQATYDRTAQNPKELTVSRGEYLEVLNDTKNWWECRNIHNRTGFVPHTILSLLPTPKDLPPQQNDIVVNPPQHIPGSSISPRPERVLPPHQPYRQAQHNPLDDVDVASIVPIANHIREEEVNENIVLKKPPPQKISPKAAPLEKLLLEEFVSTLKRNGPKPKPKASPKSKIQLTQDSPKEVVQEWLKEKEFSPQLQKLFSEMNGQNLFLFEKKKLVEHCGEEGARLYSLLLVQKKNCHYNTGKPAELQAILKQRKLKVDAQNEAPNEEPEQEAPSLATPDSEEAPVSP</sequence>
<dbReference type="Gene3D" id="2.30.30.40">
    <property type="entry name" value="SH3 Domains"/>
    <property type="match status" value="1"/>
</dbReference>
<evidence type="ECO:0000313" key="7">
    <source>
        <dbReference type="WBParaSite" id="L893_g20063.t1"/>
    </source>
</evidence>
<evidence type="ECO:0000256" key="3">
    <source>
        <dbReference type="PROSITE-ProRule" id="PRU00192"/>
    </source>
</evidence>
<name>A0A1I7YV53_9BILA</name>
<dbReference type="SUPFAM" id="SSF50044">
    <property type="entry name" value="SH3-domain"/>
    <property type="match status" value="1"/>
</dbReference>
<evidence type="ECO:0000313" key="6">
    <source>
        <dbReference type="Proteomes" id="UP000095287"/>
    </source>
</evidence>
<dbReference type="Gene3D" id="2.30.29.30">
    <property type="entry name" value="Pleckstrin-homology domain (PH domain)/Phosphotyrosine-binding domain (PTB)"/>
    <property type="match status" value="1"/>
</dbReference>
<dbReference type="Pfam" id="PF18016">
    <property type="entry name" value="SAM_3"/>
    <property type="match status" value="1"/>
</dbReference>
<reference evidence="7" key="1">
    <citation type="submission" date="2016-11" db="UniProtKB">
        <authorList>
            <consortium name="WormBaseParasite"/>
        </authorList>
    </citation>
    <scope>IDENTIFICATION</scope>
</reference>
<feature type="compositionally biased region" description="Low complexity" evidence="4">
    <location>
        <begin position="601"/>
        <end position="616"/>
    </location>
</feature>
<dbReference type="SMART" id="SM00326">
    <property type="entry name" value="SH3"/>
    <property type="match status" value="1"/>
</dbReference>
<comment type="similarity">
    <text evidence="1">Belongs to the EPS8 family.</text>
</comment>
<dbReference type="InterPro" id="IPR033928">
    <property type="entry name" value="EPS8_PTB"/>
</dbReference>
<dbReference type="SUPFAM" id="SSF50729">
    <property type="entry name" value="PH domain-like"/>
    <property type="match status" value="1"/>
</dbReference>
<evidence type="ECO:0000256" key="4">
    <source>
        <dbReference type="SAM" id="MobiDB-lite"/>
    </source>
</evidence>
<dbReference type="WBParaSite" id="L893_g20063.t1">
    <property type="protein sequence ID" value="L893_g20063.t1"/>
    <property type="gene ID" value="L893_g20063"/>
</dbReference>
<dbReference type="GO" id="GO:0035023">
    <property type="term" value="P:regulation of Rho protein signal transduction"/>
    <property type="evidence" value="ECO:0007669"/>
    <property type="project" value="TreeGrafter"/>
</dbReference>
<dbReference type="InterPro" id="IPR011993">
    <property type="entry name" value="PH-like_dom_sf"/>
</dbReference>
<accession>A0A1I7YV53</accession>
<dbReference type="SMART" id="SM00462">
    <property type="entry name" value="PTB"/>
    <property type="match status" value="1"/>
</dbReference>
<dbReference type="InterPro" id="IPR036028">
    <property type="entry name" value="SH3-like_dom_sf"/>
</dbReference>
<feature type="domain" description="SH3" evidence="5">
    <location>
        <begin position="628"/>
        <end position="687"/>
    </location>
</feature>
<dbReference type="InterPro" id="IPR013625">
    <property type="entry name" value="PTB"/>
</dbReference>
<dbReference type="CDD" id="cd01210">
    <property type="entry name" value="PTB_EPS8"/>
    <property type="match status" value="1"/>
</dbReference>
<dbReference type="GO" id="GO:0003779">
    <property type="term" value="F:actin binding"/>
    <property type="evidence" value="ECO:0007669"/>
    <property type="project" value="TreeGrafter"/>
</dbReference>
<feature type="region of interest" description="Disordered" evidence="4">
    <location>
        <begin position="572"/>
        <end position="617"/>
    </location>
</feature>
<feature type="region of interest" description="Disordered" evidence="4">
    <location>
        <begin position="38"/>
        <end position="90"/>
    </location>
</feature>
<evidence type="ECO:0000256" key="1">
    <source>
        <dbReference type="ARBA" id="ARBA00006197"/>
    </source>
</evidence>
<dbReference type="GO" id="GO:0007266">
    <property type="term" value="P:Rho protein signal transduction"/>
    <property type="evidence" value="ECO:0007669"/>
    <property type="project" value="TreeGrafter"/>
</dbReference>